<feature type="domain" description="FP protein C-terminal" evidence="2">
    <location>
        <begin position="328"/>
        <end position="376"/>
    </location>
</feature>
<evidence type="ECO:0000313" key="3">
    <source>
        <dbReference type="EMBL" id="KAF9422195.1"/>
    </source>
</evidence>
<gene>
    <name evidence="3" type="ORF">HW555_002004</name>
</gene>
<organism evidence="3 4">
    <name type="scientific">Spodoptera exigua</name>
    <name type="common">Beet armyworm</name>
    <name type="synonym">Noctua fulgens</name>
    <dbReference type="NCBI Taxonomy" id="7107"/>
    <lineage>
        <taxon>Eukaryota</taxon>
        <taxon>Metazoa</taxon>
        <taxon>Ecdysozoa</taxon>
        <taxon>Arthropoda</taxon>
        <taxon>Hexapoda</taxon>
        <taxon>Insecta</taxon>
        <taxon>Pterygota</taxon>
        <taxon>Neoptera</taxon>
        <taxon>Endopterygota</taxon>
        <taxon>Lepidoptera</taxon>
        <taxon>Glossata</taxon>
        <taxon>Ditrysia</taxon>
        <taxon>Noctuoidea</taxon>
        <taxon>Noctuidae</taxon>
        <taxon>Amphipyrinae</taxon>
        <taxon>Spodoptera</taxon>
    </lineage>
</organism>
<protein>
    <recommendedName>
        <fullName evidence="2">FP protein C-terminal domain-containing protein</fullName>
    </recommendedName>
</protein>
<evidence type="ECO:0000256" key="1">
    <source>
        <dbReference type="SAM" id="Coils"/>
    </source>
</evidence>
<dbReference type="AlphaFoldDB" id="A0A835GQX3"/>
<dbReference type="Pfam" id="PF25298">
    <property type="entry name" value="Baculo_FP_2nd"/>
    <property type="match status" value="1"/>
</dbReference>
<keyword evidence="1" id="KW-0175">Coiled coil</keyword>
<dbReference type="InterPro" id="IPR004244">
    <property type="entry name" value="Transposase_22"/>
</dbReference>
<dbReference type="InterPro" id="IPR011011">
    <property type="entry name" value="Znf_FYVE_PHD"/>
</dbReference>
<dbReference type="PANTHER" id="PTHR11505">
    <property type="entry name" value="L1 TRANSPOSABLE ELEMENT-RELATED"/>
    <property type="match status" value="1"/>
</dbReference>
<feature type="coiled-coil region" evidence="1">
    <location>
        <begin position="206"/>
        <end position="233"/>
    </location>
</feature>
<name>A0A835GQX3_SPOEX</name>
<keyword evidence="4" id="KW-1185">Reference proteome</keyword>
<dbReference type="Gene3D" id="3.30.70.1820">
    <property type="entry name" value="L1 transposable element, RRM domain"/>
    <property type="match status" value="1"/>
</dbReference>
<evidence type="ECO:0000259" key="2">
    <source>
        <dbReference type="Pfam" id="PF25298"/>
    </source>
</evidence>
<reference evidence="3" key="1">
    <citation type="submission" date="2020-08" db="EMBL/GenBank/DDBJ databases">
        <title>Spodoptera exigua strain:BAW_Kor-Di-RS1 Genome sequencing and assembly.</title>
        <authorList>
            <person name="Kim J."/>
            <person name="Nam H.Y."/>
            <person name="Kwon M."/>
            <person name="Choi J.H."/>
            <person name="Cho S.R."/>
            <person name="Kim G.-H."/>
        </authorList>
    </citation>
    <scope>NUCLEOTIDE SEQUENCE</scope>
    <source>
        <strain evidence="3">BAW_Kor-Di-RS1</strain>
        <tissue evidence="3">Whole-body</tissue>
    </source>
</reference>
<comment type="caution">
    <text evidence="3">The sequence shown here is derived from an EMBL/GenBank/DDBJ whole genome shotgun (WGS) entry which is preliminary data.</text>
</comment>
<dbReference type="Proteomes" id="UP000648187">
    <property type="component" value="Unassembled WGS sequence"/>
</dbReference>
<dbReference type="EMBL" id="JACKWZ010000018">
    <property type="protein sequence ID" value="KAF9422195.1"/>
    <property type="molecule type" value="Genomic_DNA"/>
</dbReference>
<dbReference type="InterPro" id="IPR057251">
    <property type="entry name" value="FP_C"/>
</dbReference>
<proteinExistence type="predicted"/>
<accession>A0A835GQX3</accession>
<sequence length="382" mass="43577">MNCCQSEPSAAAHDDIFLCCVCAGKYHYECLNVTHSQYVALSAEFKSSWKCPPCNNVTRRLKSNVNTPVRSYTEHATMDNSMDVSYSLEERSPPRIHHEPSLVTEKPIQTISSSDFNKFSSELNKTLSNWRSEMNKDLIQIRNDINSTMANIHKEINSLRTEQSLLKQNVLDLRNDVASLQTTTQDLTLQYDILEKRTNEMNGNKSADVELMVSTLETKIDTLEQQARQCNVEIGNLPERRNENLPALIEAMGLALKCPVTQQNIVAVHRVPHAHQQTTRPKNVIVRFTSCIHRDNLLSAFRKASFLKTDQIGLTGTSSSIYINEHLTLKKKQLFRKARDVDNYKYVWIRNATILVREREGGPSFAIRGERDLDKIRPKSAK</sequence>
<evidence type="ECO:0000313" key="4">
    <source>
        <dbReference type="Proteomes" id="UP000648187"/>
    </source>
</evidence>
<dbReference type="SUPFAM" id="SSF57903">
    <property type="entry name" value="FYVE/PHD zinc finger"/>
    <property type="match status" value="1"/>
</dbReference>